<evidence type="ECO:0000313" key="3">
    <source>
        <dbReference type="Proteomes" id="UP001231189"/>
    </source>
</evidence>
<evidence type="ECO:0000313" key="2">
    <source>
        <dbReference type="EMBL" id="KAK1603980.1"/>
    </source>
</evidence>
<dbReference type="Proteomes" id="UP001231189">
    <property type="component" value="Unassembled WGS sequence"/>
</dbReference>
<gene>
    <name evidence="2" type="ORF">QYE76_027653</name>
</gene>
<organism evidence="2 3">
    <name type="scientific">Lolium multiflorum</name>
    <name type="common">Italian ryegrass</name>
    <name type="synonym">Lolium perenne subsp. multiflorum</name>
    <dbReference type="NCBI Taxonomy" id="4521"/>
    <lineage>
        <taxon>Eukaryota</taxon>
        <taxon>Viridiplantae</taxon>
        <taxon>Streptophyta</taxon>
        <taxon>Embryophyta</taxon>
        <taxon>Tracheophyta</taxon>
        <taxon>Spermatophyta</taxon>
        <taxon>Magnoliopsida</taxon>
        <taxon>Liliopsida</taxon>
        <taxon>Poales</taxon>
        <taxon>Poaceae</taxon>
        <taxon>BOP clade</taxon>
        <taxon>Pooideae</taxon>
        <taxon>Poodae</taxon>
        <taxon>Poeae</taxon>
        <taxon>Poeae Chloroplast Group 2 (Poeae type)</taxon>
        <taxon>Loliodinae</taxon>
        <taxon>Loliinae</taxon>
        <taxon>Lolium</taxon>
    </lineage>
</organism>
<name>A0AAD8VGK4_LOLMU</name>
<accession>A0AAD8VGK4</accession>
<keyword evidence="3" id="KW-1185">Reference proteome</keyword>
<protein>
    <submittedName>
        <fullName evidence="2">Uncharacterized protein</fullName>
    </submittedName>
</protein>
<proteinExistence type="predicted"/>
<feature type="region of interest" description="Disordered" evidence="1">
    <location>
        <begin position="13"/>
        <end position="57"/>
    </location>
</feature>
<sequence>MLTSGIRASFTRFLGRHAGSNTDGDEAEKEGASRSPARATSRPPADTSRTRECGRSIARRGGNDIVVHERVIQPVGGGSSIVYPTLTATNYIEWALVMKINL</sequence>
<dbReference type="EMBL" id="JAUUTY010000007">
    <property type="protein sequence ID" value="KAK1603980.1"/>
    <property type="molecule type" value="Genomic_DNA"/>
</dbReference>
<reference evidence="2" key="1">
    <citation type="submission" date="2023-07" db="EMBL/GenBank/DDBJ databases">
        <title>A chromosome-level genome assembly of Lolium multiflorum.</title>
        <authorList>
            <person name="Chen Y."/>
            <person name="Copetti D."/>
            <person name="Kolliker R."/>
            <person name="Studer B."/>
        </authorList>
    </citation>
    <scope>NUCLEOTIDE SEQUENCE</scope>
    <source>
        <strain evidence="2">02402/16</strain>
        <tissue evidence="2">Leaf</tissue>
    </source>
</reference>
<evidence type="ECO:0000256" key="1">
    <source>
        <dbReference type="SAM" id="MobiDB-lite"/>
    </source>
</evidence>
<dbReference type="AlphaFoldDB" id="A0AAD8VGK4"/>
<comment type="caution">
    <text evidence="2">The sequence shown here is derived from an EMBL/GenBank/DDBJ whole genome shotgun (WGS) entry which is preliminary data.</text>
</comment>